<evidence type="ECO:0000313" key="2">
    <source>
        <dbReference type="EMBL" id="KAF2126580.1"/>
    </source>
</evidence>
<gene>
    <name evidence="2" type="ORF">P153DRAFT_369276</name>
</gene>
<protein>
    <submittedName>
        <fullName evidence="2">Uncharacterized protein</fullName>
    </submittedName>
</protein>
<dbReference type="AlphaFoldDB" id="A0A6A6A442"/>
<reference evidence="2" key="1">
    <citation type="journal article" date="2020" name="Stud. Mycol.">
        <title>101 Dothideomycetes genomes: a test case for predicting lifestyles and emergence of pathogens.</title>
        <authorList>
            <person name="Haridas S."/>
            <person name="Albert R."/>
            <person name="Binder M."/>
            <person name="Bloem J."/>
            <person name="Labutti K."/>
            <person name="Salamov A."/>
            <person name="Andreopoulos B."/>
            <person name="Baker S."/>
            <person name="Barry K."/>
            <person name="Bills G."/>
            <person name="Bluhm B."/>
            <person name="Cannon C."/>
            <person name="Castanera R."/>
            <person name="Culley D."/>
            <person name="Daum C."/>
            <person name="Ezra D."/>
            <person name="Gonzalez J."/>
            <person name="Henrissat B."/>
            <person name="Kuo A."/>
            <person name="Liang C."/>
            <person name="Lipzen A."/>
            <person name="Lutzoni F."/>
            <person name="Magnuson J."/>
            <person name="Mondo S."/>
            <person name="Nolan M."/>
            <person name="Ohm R."/>
            <person name="Pangilinan J."/>
            <person name="Park H.-J."/>
            <person name="Ramirez L."/>
            <person name="Alfaro M."/>
            <person name="Sun H."/>
            <person name="Tritt A."/>
            <person name="Yoshinaga Y."/>
            <person name="Zwiers L.-H."/>
            <person name="Turgeon B."/>
            <person name="Goodwin S."/>
            <person name="Spatafora J."/>
            <person name="Crous P."/>
            <person name="Grigoriev I."/>
        </authorList>
    </citation>
    <scope>NUCLEOTIDE SEQUENCE</scope>
    <source>
        <strain evidence="2">CBS 119687</strain>
    </source>
</reference>
<keyword evidence="1" id="KW-0812">Transmembrane</keyword>
<dbReference type="Proteomes" id="UP000799771">
    <property type="component" value="Unassembled WGS sequence"/>
</dbReference>
<evidence type="ECO:0000313" key="3">
    <source>
        <dbReference type="Proteomes" id="UP000799771"/>
    </source>
</evidence>
<accession>A0A6A6A442</accession>
<feature type="transmembrane region" description="Helical" evidence="1">
    <location>
        <begin position="32"/>
        <end position="52"/>
    </location>
</feature>
<proteinExistence type="predicted"/>
<organism evidence="2 3">
    <name type="scientific">Dothidotthia symphoricarpi CBS 119687</name>
    <dbReference type="NCBI Taxonomy" id="1392245"/>
    <lineage>
        <taxon>Eukaryota</taxon>
        <taxon>Fungi</taxon>
        <taxon>Dikarya</taxon>
        <taxon>Ascomycota</taxon>
        <taxon>Pezizomycotina</taxon>
        <taxon>Dothideomycetes</taxon>
        <taxon>Pleosporomycetidae</taxon>
        <taxon>Pleosporales</taxon>
        <taxon>Dothidotthiaceae</taxon>
        <taxon>Dothidotthia</taxon>
    </lineage>
</organism>
<keyword evidence="1" id="KW-1133">Transmembrane helix</keyword>
<keyword evidence="3" id="KW-1185">Reference proteome</keyword>
<dbReference type="EMBL" id="ML977513">
    <property type="protein sequence ID" value="KAF2126580.1"/>
    <property type="molecule type" value="Genomic_DNA"/>
</dbReference>
<dbReference type="RefSeq" id="XP_033520972.1">
    <property type="nucleotide sequence ID" value="XM_033668723.1"/>
</dbReference>
<keyword evidence="1" id="KW-0472">Membrane</keyword>
<sequence>MRLIDPCSLIAPALGHSWLCYGNEIKTLFLFGVGYFVLQHFCVGIGAAWIVLGNTARAVGSDLW</sequence>
<dbReference type="GeneID" id="54409155"/>
<evidence type="ECO:0000256" key="1">
    <source>
        <dbReference type="SAM" id="Phobius"/>
    </source>
</evidence>
<name>A0A6A6A442_9PLEO</name>